<dbReference type="OrthoDB" id="70840at2"/>
<dbReference type="Gene3D" id="3.40.630.30">
    <property type="match status" value="1"/>
</dbReference>
<evidence type="ECO:0000259" key="1">
    <source>
        <dbReference type="PROSITE" id="PS51186"/>
    </source>
</evidence>
<dbReference type="Proteomes" id="UP000075613">
    <property type="component" value="Unassembled WGS sequence"/>
</dbReference>
<dbReference type="EMBL" id="LRBG01000038">
    <property type="protein sequence ID" value="KXU83370.1"/>
    <property type="molecule type" value="Genomic_DNA"/>
</dbReference>
<evidence type="ECO:0000313" key="2">
    <source>
        <dbReference type="EMBL" id="KXU83370.1"/>
    </source>
</evidence>
<dbReference type="InterPro" id="IPR000182">
    <property type="entry name" value="GNAT_dom"/>
</dbReference>
<dbReference type="InterPro" id="IPR052777">
    <property type="entry name" value="Acetyltransferase_Enz"/>
</dbReference>
<evidence type="ECO:0000313" key="3">
    <source>
        <dbReference type="Proteomes" id="UP000075613"/>
    </source>
</evidence>
<feature type="domain" description="N-acetyltransferase" evidence="1">
    <location>
        <begin position="2"/>
        <end position="164"/>
    </location>
</feature>
<comment type="caution">
    <text evidence="2">The sequence shown here is derived from an EMBL/GenBank/DDBJ whole genome shotgun (WGS) entry which is preliminary data.</text>
</comment>
<dbReference type="SUPFAM" id="SSF55729">
    <property type="entry name" value="Acyl-CoA N-acyltransferases (Nat)"/>
    <property type="match status" value="1"/>
</dbReference>
<protein>
    <submittedName>
        <fullName evidence="2">Acetyltransferase</fullName>
    </submittedName>
</protein>
<keyword evidence="3" id="KW-1185">Reference proteome</keyword>
<dbReference type="PANTHER" id="PTHR43305:SF1">
    <property type="entry name" value="FAMILY N-ACETYLTRANSFERASE, PUTATIVE (AFU_ORTHOLOGUE AFUA_2G01380)-RELATED"/>
    <property type="match status" value="1"/>
</dbReference>
<dbReference type="PROSITE" id="PS51186">
    <property type="entry name" value="GNAT"/>
    <property type="match status" value="1"/>
</dbReference>
<sequence>MIHLHTARFPEQLQVVRTLFREYADSLGIDLCFQQFDDELASLPGKFAAPRGSVLLASNGRGDDGGDGAGSIVGCVAMRPIDDTTCEMKRLYVRPAARGLQVGRQLATRICATAKEAGYHRIRLDTLPTMQAALGLYASLGFEPIDAYVFNPIPGAIYLECDLTRRPSM</sequence>
<dbReference type="Pfam" id="PF00583">
    <property type="entry name" value="Acetyltransf_1"/>
    <property type="match status" value="1"/>
</dbReference>
<accession>A0A149PEA6</accession>
<dbReference type="CDD" id="cd04301">
    <property type="entry name" value="NAT_SF"/>
    <property type="match status" value="1"/>
</dbReference>
<proteinExistence type="predicted"/>
<dbReference type="GO" id="GO:0016747">
    <property type="term" value="F:acyltransferase activity, transferring groups other than amino-acyl groups"/>
    <property type="evidence" value="ECO:0007669"/>
    <property type="project" value="InterPro"/>
</dbReference>
<dbReference type="InterPro" id="IPR016181">
    <property type="entry name" value="Acyl_CoA_acyltransferase"/>
</dbReference>
<keyword evidence="2" id="KW-0808">Transferase</keyword>
<dbReference type="AlphaFoldDB" id="A0A149PEA6"/>
<dbReference type="RefSeq" id="WP_062135720.1">
    <property type="nucleotide sequence ID" value="NZ_LRBG01000038.1"/>
</dbReference>
<dbReference type="PANTHER" id="PTHR43305">
    <property type="entry name" value="FAMILY N-ACETYLTRANSFERASE, PUTATIVE (AFU_ORTHOLOGUE AFUA_2G01380)-RELATED"/>
    <property type="match status" value="1"/>
</dbReference>
<reference evidence="2 3" key="1">
    <citation type="journal article" date="2015" name="Int. J. Syst. Evol. Microbiol.">
        <title>Burkholderia monticola sp. nov., isolated from mountain soil.</title>
        <authorList>
            <person name="Baek I."/>
            <person name="Seo B."/>
            <person name="Lee I."/>
            <person name="Yi H."/>
            <person name="Chun J."/>
        </authorList>
    </citation>
    <scope>NUCLEOTIDE SEQUENCE [LARGE SCALE GENOMIC DNA]</scope>
    <source>
        <strain evidence="2 3">JC2948</strain>
    </source>
</reference>
<organism evidence="2 3">
    <name type="scientific">Paraburkholderia monticola</name>
    <dbReference type="NCBI Taxonomy" id="1399968"/>
    <lineage>
        <taxon>Bacteria</taxon>
        <taxon>Pseudomonadati</taxon>
        <taxon>Pseudomonadota</taxon>
        <taxon>Betaproteobacteria</taxon>
        <taxon>Burkholderiales</taxon>
        <taxon>Burkholderiaceae</taxon>
        <taxon>Paraburkholderia</taxon>
    </lineage>
</organism>
<gene>
    <name evidence="2" type="ORF">CI15_30245</name>
</gene>
<name>A0A149PEA6_9BURK</name>
<dbReference type="STRING" id="1399968.CI15_30245"/>